<dbReference type="Proteomes" id="UP001254848">
    <property type="component" value="Unassembled WGS sequence"/>
</dbReference>
<keyword evidence="1" id="KW-1133">Transmembrane helix</keyword>
<evidence type="ECO:0000313" key="2">
    <source>
        <dbReference type="EMBL" id="MDT8901089.1"/>
    </source>
</evidence>
<feature type="transmembrane region" description="Helical" evidence="1">
    <location>
        <begin position="20"/>
        <end position="41"/>
    </location>
</feature>
<sequence>MIVGISWRIVSRRVKAALKAMALVVMVFYVLSKLLGFLWQFNQPLPKIRDDHYLEKPLRVISDYVKVI</sequence>
<dbReference type="RefSeq" id="WP_413779614.1">
    <property type="nucleotide sequence ID" value="NZ_JAUOZS010000001.1"/>
</dbReference>
<dbReference type="EMBL" id="JAUOZS010000001">
    <property type="protein sequence ID" value="MDT8901089.1"/>
    <property type="molecule type" value="Genomic_DNA"/>
</dbReference>
<proteinExistence type="predicted"/>
<keyword evidence="3" id="KW-1185">Reference proteome</keyword>
<evidence type="ECO:0000256" key="1">
    <source>
        <dbReference type="SAM" id="Phobius"/>
    </source>
</evidence>
<evidence type="ECO:0000313" key="3">
    <source>
        <dbReference type="Proteomes" id="UP001254848"/>
    </source>
</evidence>
<name>A0ABU3NW91_9FIRM</name>
<protein>
    <submittedName>
        <fullName evidence="2">Uncharacterized protein</fullName>
    </submittedName>
</protein>
<reference evidence="2 3" key="1">
    <citation type="submission" date="2023-07" db="EMBL/GenBank/DDBJ databases">
        <title>The novel representative of Negativicutes class, Anaeroselena agilis gen. nov. sp. nov.</title>
        <authorList>
            <person name="Prokofeva M.I."/>
            <person name="Elcheninov A.G."/>
            <person name="Klyukina A."/>
            <person name="Kublanov I.V."/>
            <person name="Frolov E.N."/>
            <person name="Podosokorskaya O.A."/>
        </authorList>
    </citation>
    <scope>NUCLEOTIDE SEQUENCE [LARGE SCALE GENOMIC DNA]</scope>
    <source>
        <strain evidence="2 3">4137-cl</strain>
    </source>
</reference>
<accession>A0ABU3NW91</accession>
<keyword evidence="1" id="KW-0812">Transmembrane</keyword>
<comment type="caution">
    <text evidence="2">The sequence shown here is derived from an EMBL/GenBank/DDBJ whole genome shotgun (WGS) entry which is preliminary data.</text>
</comment>
<organism evidence="2 3">
    <name type="scientific">Anaeroselena agilis</name>
    <dbReference type="NCBI Taxonomy" id="3063788"/>
    <lineage>
        <taxon>Bacteria</taxon>
        <taxon>Bacillati</taxon>
        <taxon>Bacillota</taxon>
        <taxon>Negativicutes</taxon>
        <taxon>Acetonemataceae</taxon>
        <taxon>Anaeroselena</taxon>
    </lineage>
</organism>
<gene>
    <name evidence="2" type="ORF">Q4T40_07560</name>
</gene>
<keyword evidence="1" id="KW-0472">Membrane</keyword>